<feature type="domain" description="Glycosyltransferase RgtA/B/C/D-like" evidence="9">
    <location>
        <begin position="64"/>
        <end position="224"/>
    </location>
</feature>
<dbReference type="PANTHER" id="PTHR33908">
    <property type="entry name" value="MANNOSYLTRANSFERASE YKCB-RELATED"/>
    <property type="match status" value="1"/>
</dbReference>
<dbReference type="AlphaFoldDB" id="A0A371RJL1"/>
<keyword evidence="6 8" id="KW-1133">Transmembrane helix</keyword>
<dbReference type="EMBL" id="QUQO01000001">
    <property type="protein sequence ID" value="RFB05637.1"/>
    <property type="molecule type" value="Genomic_DNA"/>
</dbReference>
<dbReference type="Pfam" id="PF13231">
    <property type="entry name" value="PMT_2"/>
    <property type="match status" value="1"/>
</dbReference>
<evidence type="ECO:0000256" key="8">
    <source>
        <dbReference type="SAM" id="Phobius"/>
    </source>
</evidence>
<evidence type="ECO:0000256" key="1">
    <source>
        <dbReference type="ARBA" id="ARBA00004651"/>
    </source>
</evidence>
<evidence type="ECO:0000313" key="11">
    <source>
        <dbReference type="Proteomes" id="UP000264589"/>
    </source>
</evidence>
<dbReference type="InterPro" id="IPR038731">
    <property type="entry name" value="RgtA/B/C-like"/>
</dbReference>
<gene>
    <name evidence="10" type="ORF">DX908_10380</name>
</gene>
<evidence type="ECO:0000256" key="3">
    <source>
        <dbReference type="ARBA" id="ARBA00022676"/>
    </source>
</evidence>
<evidence type="ECO:0000256" key="6">
    <source>
        <dbReference type="ARBA" id="ARBA00022989"/>
    </source>
</evidence>
<feature type="transmembrane region" description="Helical" evidence="8">
    <location>
        <begin position="203"/>
        <end position="227"/>
    </location>
</feature>
<dbReference type="PANTHER" id="PTHR33908:SF11">
    <property type="entry name" value="MEMBRANE PROTEIN"/>
    <property type="match status" value="1"/>
</dbReference>
<evidence type="ECO:0000256" key="4">
    <source>
        <dbReference type="ARBA" id="ARBA00022679"/>
    </source>
</evidence>
<evidence type="ECO:0000256" key="2">
    <source>
        <dbReference type="ARBA" id="ARBA00022475"/>
    </source>
</evidence>
<organism evidence="10 11">
    <name type="scientific">Parvularcula marina</name>
    <dbReference type="NCBI Taxonomy" id="2292771"/>
    <lineage>
        <taxon>Bacteria</taxon>
        <taxon>Pseudomonadati</taxon>
        <taxon>Pseudomonadota</taxon>
        <taxon>Alphaproteobacteria</taxon>
        <taxon>Parvularculales</taxon>
        <taxon>Parvularculaceae</taxon>
        <taxon>Parvularcula</taxon>
    </lineage>
</organism>
<feature type="transmembrane region" description="Helical" evidence="8">
    <location>
        <begin position="83"/>
        <end position="103"/>
    </location>
</feature>
<dbReference type="InParanoid" id="A0A371RJL1"/>
<feature type="transmembrane region" description="Helical" evidence="8">
    <location>
        <begin position="317"/>
        <end position="336"/>
    </location>
</feature>
<dbReference type="Proteomes" id="UP000264589">
    <property type="component" value="Unassembled WGS sequence"/>
</dbReference>
<feature type="transmembrane region" description="Helical" evidence="8">
    <location>
        <begin position="139"/>
        <end position="156"/>
    </location>
</feature>
<protein>
    <recommendedName>
        <fullName evidence="9">Glycosyltransferase RgtA/B/C/D-like domain-containing protein</fullName>
    </recommendedName>
</protein>
<feature type="transmembrane region" description="Helical" evidence="8">
    <location>
        <begin position="289"/>
        <end position="311"/>
    </location>
</feature>
<keyword evidence="7 8" id="KW-0472">Membrane</keyword>
<dbReference type="InterPro" id="IPR050297">
    <property type="entry name" value="LipidA_mod_glycosyltrf_83"/>
</dbReference>
<feature type="transmembrane region" description="Helical" evidence="8">
    <location>
        <begin position="109"/>
        <end position="127"/>
    </location>
</feature>
<feature type="transmembrane region" description="Helical" evidence="8">
    <location>
        <begin position="343"/>
        <end position="364"/>
    </location>
</feature>
<evidence type="ECO:0000256" key="7">
    <source>
        <dbReference type="ARBA" id="ARBA00023136"/>
    </source>
</evidence>
<evidence type="ECO:0000256" key="5">
    <source>
        <dbReference type="ARBA" id="ARBA00022692"/>
    </source>
</evidence>
<dbReference type="OrthoDB" id="8430752at2"/>
<evidence type="ECO:0000259" key="9">
    <source>
        <dbReference type="Pfam" id="PF13231"/>
    </source>
</evidence>
<comment type="caution">
    <text evidence="10">The sequence shown here is derived from an EMBL/GenBank/DDBJ whole genome shotgun (WGS) entry which is preliminary data.</text>
</comment>
<comment type="subcellular location">
    <subcellularLocation>
        <location evidence="1">Cell membrane</location>
        <topology evidence="1">Multi-pass membrane protein</topology>
    </subcellularLocation>
</comment>
<sequence length="504" mass="55993">MKADAEQPVMTGPAYSLRLTLIVVTIFGVLSALVRRIAGDYLSMDDAKTNVFTQVWQWGYQPNNPPLFEWLIKILHHLTTGDLWSFLLVKYLALIVAAGFIHAAVRTYAGQRVAFGTAIGMVLLYQVGWNFHQAFTHSALLLPAVSALIWAGLMSFRQPSYFHMFVLGLTVGISLLTKYNSGLFVAGYLLASLANPRIRTVILARRFIIAPLVTAAIILPHAIWFLAQSSAYKETLETTMGLEGAYWDRLGEGLLSLIVATISFYVPWAFLIAPLAKGKGLVWFSEERLLIRSTVLSLLIMVAAVVLFGMGNVSERYLIPVLLPAYVGVTSVVLRAQKSLRPWVTLCVAIAILVTVIRVVTYLFPGPPFCNDCREYIPYAALEEPIRAVAPEGSVLIVREENTGGNLVEMFPASPVRVLTSFNLINPIKEKGLSCFYIWSEDMVGGVAVPPPLDYVYDDPRTVYVEAPWRHMLKPEGFRKTVWGITPIDKPSLYELFCSPTERG</sequence>
<keyword evidence="5 8" id="KW-0812">Transmembrane</keyword>
<proteinExistence type="predicted"/>
<dbReference type="GO" id="GO:0016763">
    <property type="term" value="F:pentosyltransferase activity"/>
    <property type="evidence" value="ECO:0007669"/>
    <property type="project" value="TreeGrafter"/>
</dbReference>
<accession>A0A371RJL1</accession>
<feature type="transmembrane region" description="Helical" evidence="8">
    <location>
        <begin position="15"/>
        <end position="34"/>
    </location>
</feature>
<feature type="transmembrane region" description="Helical" evidence="8">
    <location>
        <begin position="162"/>
        <end position="191"/>
    </location>
</feature>
<keyword evidence="3" id="KW-0328">Glycosyltransferase</keyword>
<keyword evidence="4" id="KW-0808">Transferase</keyword>
<dbReference type="RefSeq" id="WP_116392271.1">
    <property type="nucleotide sequence ID" value="NZ_QUQO01000001.1"/>
</dbReference>
<dbReference type="GO" id="GO:0005886">
    <property type="term" value="C:plasma membrane"/>
    <property type="evidence" value="ECO:0007669"/>
    <property type="project" value="UniProtKB-SubCell"/>
</dbReference>
<keyword evidence="2" id="KW-1003">Cell membrane</keyword>
<reference evidence="10 11" key="1">
    <citation type="submission" date="2018-08" db="EMBL/GenBank/DDBJ databases">
        <title>Parvularcula sp. SM1705, isolated from surface water of the South Sea China.</title>
        <authorList>
            <person name="Sun L."/>
        </authorList>
    </citation>
    <scope>NUCLEOTIDE SEQUENCE [LARGE SCALE GENOMIC DNA]</scope>
    <source>
        <strain evidence="10 11">SM1705</strain>
    </source>
</reference>
<dbReference type="GO" id="GO:0009103">
    <property type="term" value="P:lipopolysaccharide biosynthetic process"/>
    <property type="evidence" value="ECO:0007669"/>
    <property type="project" value="UniProtKB-ARBA"/>
</dbReference>
<name>A0A371RJL1_9PROT</name>
<evidence type="ECO:0000313" key="10">
    <source>
        <dbReference type="EMBL" id="RFB05637.1"/>
    </source>
</evidence>
<feature type="transmembrane region" description="Helical" evidence="8">
    <location>
        <begin position="254"/>
        <end position="277"/>
    </location>
</feature>
<keyword evidence="11" id="KW-1185">Reference proteome</keyword>